<dbReference type="RefSeq" id="XP_023174455.1">
    <property type="nucleotide sequence ID" value="XM_023318687.2"/>
</dbReference>
<dbReference type="SMART" id="SM01100">
    <property type="entry name" value="CRAL_TRIO_N"/>
    <property type="match status" value="1"/>
</dbReference>
<dbReference type="AlphaFoldDB" id="A0A6J1M3G6"/>
<evidence type="ECO:0000313" key="3">
    <source>
        <dbReference type="RefSeq" id="XP_023174455.1"/>
    </source>
</evidence>
<keyword evidence="2" id="KW-1185">Reference proteome</keyword>
<dbReference type="Proteomes" id="UP000504633">
    <property type="component" value="Unplaced"/>
</dbReference>
<name>A0A6J1M3G6_DROHY</name>
<dbReference type="GO" id="GO:1902936">
    <property type="term" value="F:phosphatidylinositol bisphosphate binding"/>
    <property type="evidence" value="ECO:0007669"/>
    <property type="project" value="TreeGrafter"/>
</dbReference>
<dbReference type="InterPro" id="IPR011074">
    <property type="entry name" value="CRAL/TRIO_N_dom"/>
</dbReference>
<evidence type="ECO:0000259" key="1">
    <source>
        <dbReference type="SMART" id="SM01100"/>
    </source>
</evidence>
<proteinExistence type="predicted"/>
<organism evidence="2 3">
    <name type="scientific">Drosophila hydei</name>
    <name type="common">Fruit fly</name>
    <dbReference type="NCBI Taxonomy" id="7224"/>
    <lineage>
        <taxon>Eukaryota</taxon>
        <taxon>Metazoa</taxon>
        <taxon>Ecdysozoa</taxon>
        <taxon>Arthropoda</taxon>
        <taxon>Hexapoda</taxon>
        <taxon>Insecta</taxon>
        <taxon>Pterygota</taxon>
        <taxon>Neoptera</taxon>
        <taxon>Endopterygota</taxon>
        <taxon>Diptera</taxon>
        <taxon>Brachycera</taxon>
        <taxon>Muscomorpha</taxon>
        <taxon>Ephydroidea</taxon>
        <taxon>Drosophilidae</taxon>
        <taxon>Drosophila</taxon>
    </lineage>
</organism>
<sequence>MGKAECISYDDNQLPYIDLGSAQIRMEKEQAPDWALKKAQDELRELPGIKEQAIKELRELIQNEKHLNLPLDDEYMMMFLRPCHYYPESALKRLKNFYNMKLKYGIACENIVPAKLKNVFESEILNLLPSRDQHGRRILVLEAGSKKMEAVEGAAAGSVSWHTAHRAGLHGGAIFSNLWRSCHN</sequence>
<dbReference type="Gene3D" id="3.40.525.10">
    <property type="entry name" value="CRAL-TRIO lipid binding domain"/>
    <property type="match status" value="1"/>
</dbReference>
<dbReference type="GO" id="GO:0016020">
    <property type="term" value="C:membrane"/>
    <property type="evidence" value="ECO:0007669"/>
    <property type="project" value="TreeGrafter"/>
</dbReference>
<dbReference type="PANTHER" id="PTHR10174">
    <property type="entry name" value="ALPHA-TOCOPHEROL TRANSFER PROTEIN-RELATED"/>
    <property type="match status" value="1"/>
</dbReference>
<gene>
    <name evidence="3" type="primary">LOC111601835</name>
</gene>
<reference evidence="3" key="1">
    <citation type="submission" date="2025-08" db="UniProtKB">
        <authorList>
            <consortium name="RefSeq"/>
        </authorList>
    </citation>
    <scope>IDENTIFICATION</scope>
    <source>
        <strain evidence="3">15085-1641.00</strain>
        <tissue evidence="3">Whole body</tissue>
    </source>
</reference>
<accession>A0A6J1M3G6</accession>
<dbReference type="InterPro" id="IPR036865">
    <property type="entry name" value="CRAL-TRIO_dom_sf"/>
</dbReference>
<dbReference type="PANTHER" id="PTHR10174:SF38">
    <property type="entry name" value="HL01515P"/>
    <property type="match status" value="1"/>
</dbReference>
<dbReference type="InterPro" id="IPR036273">
    <property type="entry name" value="CRAL/TRIO_N_dom_sf"/>
</dbReference>
<protein>
    <submittedName>
        <fullName evidence="3">Retinaldehyde-binding protein 1 isoform X2</fullName>
    </submittedName>
</protein>
<dbReference type="OrthoDB" id="75724at2759"/>
<dbReference type="SUPFAM" id="SSF46938">
    <property type="entry name" value="CRAL/TRIO N-terminal domain"/>
    <property type="match status" value="1"/>
</dbReference>
<evidence type="ECO:0000313" key="2">
    <source>
        <dbReference type="Proteomes" id="UP000504633"/>
    </source>
</evidence>
<feature type="domain" description="CRAL/TRIO N-terminal" evidence="1">
    <location>
        <begin position="72"/>
        <end position="97"/>
    </location>
</feature>
<dbReference type="GeneID" id="111601835"/>